<organism evidence="7 8">
    <name type="scientific">Perkinsus chesapeaki</name>
    <name type="common">Clam parasite</name>
    <name type="synonym">Perkinsus andrewsi</name>
    <dbReference type="NCBI Taxonomy" id="330153"/>
    <lineage>
        <taxon>Eukaryota</taxon>
        <taxon>Sar</taxon>
        <taxon>Alveolata</taxon>
        <taxon>Perkinsozoa</taxon>
        <taxon>Perkinsea</taxon>
        <taxon>Perkinsida</taxon>
        <taxon>Perkinsidae</taxon>
        <taxon>Perkinsus</taxon>
    </lineage>
</organism>
<dbReference type="SUPFAM" id="SSF53474">
    <property type="entry name" value="alpha/beta-Hydrolases"/>
    <property type="match status" value="1"/>
</dbReference>
<dbReference type="PANTHER" id="PTHR11010">
    <property type="entry name" value="PROTEASE S28 PRO-X CARBOXYPEPTIDASE-RELATED"/>
    <property type="match status" value="1"/>
</dbReference>
<dbReference type="InterPro" id="IPR042269">
    <property type="entry name" value="Ser_carbopepase_S28_SKS"/>
</dbReference>
<dbReference type="GO" id="GO:0070008">
    <property type="term" value="F:serine-type exopeptidase activity"/>
    <property type="evidence" value="ECO:0007669"/>
    <property type="project" value="InterPro"/>
</dbReference>
<evidence type="ECO:0000313" key="7">
    <source>
        <dbReference type="EMBL" id="KAF4660089.1"/>
    </source>
</evidence>
<keyword evidence="8" id="KW-1185">Reference proteome</keyword>
<dbReference type="Gene3D" id="1.20.120.980">
    <property type="entry name" value="Serine carboxypeptidase S28, SKS domain"/>
    <property type="match status" value="1"/>
</dbReference>
<evidence type="ECO:0000256" key="5">
    <source>
        <dbReference type="ARBA" id="ARBA00023180"/>
    </source>
</evidence>
<dbReference type="InterPro" id="IPR029058">
    <property type="entry name" value="AB_hydrolase_fold"/>
</dbReference>
<dbReference type="Gene3D" id="3.40.50.1820">
    <property type="entry name" value="alpha/beta hydrolase"/>
    <property type="match status" value="2"/>
</dbReference>
<evidence type="ECO:0000256" key="3">
    <source>
        <dbReference type="ARBA" id="ARBA00022729"/>
    </source>
</evidence>
<accession>A0A7J6LLE1</accession>
<dbReference type="GO" id="GO:0006508">
    <property type="term" value="P:proteolysis"/>
    <property type="evidence" value="ECO:0007669"/>
    <property type="project" value="UniProtKB-KW"/>
</dbReference>
<name>A0A7J6LLE1_PERCH</name>
<dbReference type="Proteomes" id="UP000591131">
    <property type="component" value="Unassembled WGS sequence"/>
</dbReference>
<feature type="chain" id="PRO_5029866714" evidence="6">
    <location>
        <begin position="25"/>
        <end position="419"/>
    </location>
</feature>
<dbReference type="InterPro" id="IPR008758">
    <property type="entry name" value="Peptidase_S28"/>
</dbReference>
<comment type="caution">
    <text evidence="7">The sequence shown here is derived from an EMBL/GenBank/DDBJ whole genome shotgun (WGS) entry which is preliminary data.</text>
</comment>
<dbReference type="AlphaFoldDB" id="A0A7J6LLE1"/>
<evidence type="ECO:0000256" key="1">
    <source>
        <dbReference type="ARBA" id="ARBA00011079"/>
    </source>
</evidence>
<keyword evidence="2 7" id="KW-0645">Protease</keyword>
<keyword evidence="3 6" id="KW-0732">Signal</keyword>
<comment type="similarity">
    <text evidence="1">Belongs to the peptidase S28 family.</text>
</comment>
<protein>
    <submittedName>
        <fullName evidence="7">Thymus-specific serine protease</fullName>
    </submittedName>
</protein>
<evidence type="ECO:0000256" key="4">
    <source>
        <dbReference type="ARBA" id="ARBA00022801"/>
    </source>
</evidence>
<reference evidence="7 8" key="1">
    <citation type="submission" date="2020-04" db="EMBL/GenBank/DDBJ databases">
        <title>Perkinsus chesapeaki whole genome sequence.</title>
        <authorList>
            <person name="Bogema D.R."/>
        </authorList>
    </citation>
    <scope>NUCLEOTIDE SEQUENCE [LARGE SCALE GENOMIC DNA]</scope>
    <source>
        <strain evidence="7">ATCC PRA-425</strain>
    </source>
</reference>
<evidence type="ECO:0000256" key="2">
    <source>
        <dbReference type="ARBA" id="ARBA00022670"/>
    </source>
</evidence>
<dbReference type="EMBL" id="JAAPAO010000427">
    <property type="protein sequence ID" value="KAF4660089.1"/>
    <property type="molecule type" value="Genomic_DNA"/>
</dbReference>
<dbReference type="GO" id="GO:0008239">
    <property type="term" value="F:dipeptidyl-peptidase activity"/>
    <property type="evidence" value="ECO:0007669"/>
    <property type="project" value="TreeGrafter"/>
</dbReference>
<evidence type="ECO:0000313" key="8">
    <source>
        <dbReference type="Proteomes" id="UP000591131"/>
    </source>
</evidence>
<dbReference type="OrthoDB" id="1735038at2759"/>
<gene>
    <name evidence="7" type="primary">PRSS16_27</name>
    <name evidence="7" type="ORF">FOL47_007302</name>
</gene>
<dbReference type="PANTHER" id="PTHR11010:SF11">
    <property type="entry name" value="THYMUS-SPECIFIC SERINE PROTEASE"/>
    <property type="match status" value="1"/>
</dbReference>
<evidence type="ECO:0000256" key="6">
    <source>
        <dbReference type="SAM" id="SignalP"/>
    </source>
</evidence>
<dbReference type="Pfam" id="PF05577">
    <property type="entry name" value="Peptidase_S28"/>
    <property type="match status" value="2"/>
</dbReference>
<keyword evidence="5" id="KW-0325">Glycoprotein</keyword>
<proteinExistence type="inferred from homology"/>
<feature type="signal peptide" evidence="6">
    <location>
        <begin position="1"/>
        <end position="24"/>
    </location>
</feature>
<keyword evidence="4" id="KW-0378">Hydrolase</keyword>
<sequence>MSKAHLCSALHKLVCLLILIGCSGDPSSVFDQVIDHFGGTGTFKQRYLYSDKFVNGKPQLVIVDIRGEGSEVEMGSLGLDVFNAGIKTKSIMVALEHRFYGKSRPLLNPTTKDLLKLLQTSQAVADLVTFREFIIKKYGLSHGVQFVLMGCSYAGSLAAWARVKHPDLFLGAVASCPVIDLRYDSPQYFLRVLGLLRDTNGRYMIQSNDPFCTSALCNIEKKCSFIFGSNTTTDQQALQVFNSIGNYIPRPDRLADYNQYISRLKDKSEVSDVRFNQFQACSQWALFRSCDSSNQCPFIREPRPLEIDQAVCHDAFGLSEDDVRAKLAKEQKDFGGAGLNGTTNILVILGGMDPWNAAGRIGTSTHKGPIQMEVPLGSHCYWARPGATRLDGVKQILSQTLTTIQSWVKGNDPLPPVFI</sequence>